<keyword evidence="6 8" id="KW-1133">Transmembrane helix</keyword>
<dbReference type="Proteomes" id="UP001331561">
    <property type="component" value="Unassembled WGS sequence"/>
</dbReference>
<feature type="transmembrane region" description="Helical" evidence="8">
    <location>
        <begin position="410"/>
        <end position="429"/>
    </location>
</feature>
<evidence type="ECO:0000256" key="5">
    <source>
        <dbReference type="ARBA" id="ARBA00022692"/>
    </source>
</evidence>
<dbReference type="NCBIfam" id="TIGR01625">
    <property type="entry name" value="YidE_YbjL_dupl"/>
    <property type="match status" value="1"/>
</dbReference>
<evidence type="ECO:0000256" key="7">
    <source>
        <dbReference type="ARBA" id="ARBA00023136"/>
    </source>
</evidence>
<dbReference type="InterPro" id="IPR022457">
    <property type="entry name" value="Asp_Ala_antiprt"/>
</dbReference>
<evidence type="ECO:0000313" key="11">
    <source>
        <dbReference type="Proteomes" id="UP001331561"/>
    </source>
</evidence>
<dbReference type="SUPFAM" id="SSF116726">
    <property type="entry name" value="TrkA C-terminal domain-like"/>
    <property type="match status" value="2"/>
</dbReference>
<dbReference type="Pfam" id="PF02080">
    <property type="entry name" value="TrkA_C"/>
    <property type="match status" value="1"/>
</dbReference>
<gene>
    <name evidence="10" type="primary">aspT</name>
    <name evidence="10" type="ORF">VVD49_12600</name>
</gene>
<name>A0ABU6K3U2_9RHOO</name>
<evidence type="ECO:0000256" key="2">
    <source>
        <dbReference type="ARBA" id="ARBA00009854"/>
    </source>
</evidence>
<dbReference type="PROSITE" id="PS51202">
    <property type="entry name" value="RCK_C"/>
    <property type="match status" value="2"/>
</dbReference>
<feature type="transmembrane region" description="Helical" evidence="8">
    <location>
        <begin position="35"/>
        <end position="55"/>
    </location>
</feature>
<dbReference type="NCBIfam" id="TIGR03802">
    <property type="entry name" value="Asp_Ala_antiprt"/>
    <property type="match status" value="1"/>
</dbReference>
<keyword evidence="3" id="KW-0813">Transport</keyword>
<feature type="transmembrane region" description="Helical" evidence="8">
    <location>
        <begin position="61"/>
        <end position="78"/>
    </location>
</feature>
<feature type="transmembrane region" description="Helical" evidence="8">
    <location>
        <begin position="441"/>
        <end position="462"/>
    </location>
</feature>
<comment type="subcellular location">
    <subcellularLocation>
        <location evidence="1">Cell membrane</location>
        <topology evidence="1">Multi-pass membrane protein</topology>
    </subcellularLocation>
</comment>
<keyword evidence="11" id="KW-1185">Reference proteome</keyword>
<keyword evidence="4" id="KW-1003">Cell membrane</keyword>
<dbReference type="RefSeq" id="WP_327599528.1">
    <property type="nucleotide sequence ID" value="NZ_JAYXHS010000002.1"/>
</dbReference>
<keyword evidence="5 8" id="KW-0812">Transmembrane</keyword>
<dbReference type="PANTHER" id="PTHR30445:SF9">
    <property type="match status" value="1"/>
</dbReference>
<dbReference type="Gene3D" id="3.30.70.1450">
    <property type="entry name" value="Regulator of K+ conductance, C-terminal domain"/>
    <property type="match status" value="1"/>
</dbReference>
<dbReference type="Pfam" id="PF06826">
    <property type="entry name" value="Asp-Al_Ex"/>
    <property type="match status" value="2"/>
</dbReference>
<feature type="transmembrane region" description="Helical" evidence="8">
    <location>
        <begin position="90"/>
        <end position="111"/>
    </location>
</feature>
<comment type="similarity">
    <text evidence="2">Belongs to the AAE transporter (TC 2.A.81) family.</text>
</comment>
<proteinExistence type="inferred from homology"/>
<organism evidence="10 11">
    <name type="scientific">Uliginosibacterium silvisoli</name>
    <dbReference type="NCBI Taxonomy" id="3114758"/>
    <lineage>
        <taxon>Bacteria</taxon>
        <taxon>Pseudomonadati</taxon>
        <taxon>Pseudomonadota</taxon>
        <taxon>Betaproteobacteria</taxon>
        <taxon>Rhodocyclales</taxon>
        <taxon>Zoogloeaceae</taxon>
        <taxon>Uliginosibacterium</taxon>
    </lineage>
</organism>
<feature type="transmembrane region" description="Helical" evidence="8">
    <location>
        <begin position="385"/>
        <end position="404"/>
    </location>
</feature>
<feature type="transmembrane region" description="Helical" evidence="8">
    <location>
        <begin position="536"/>
        <end position="558"/>
    </location>
</feature>
<evidence type="ECO:0000259" key="9">
    <source>
        <dbReference type="PROSITE" id="PS51202"/>
    </source>
</evidence>
<feature type="domain" description="RCK C-terminal" evidence="9">
    <location>
        <begin position="207"/>
        <end position="289"/>
    </location>
</feature>
<evidence type="ECO:0000256" key="1">
    <source>
        <dbReference type="ARBA" id="ARBA00004651"/>
    </source>
</evidence>
<feature type="transmembrane region" description="Helical" evidence="8">
    <location>
        <begin position="155"/>
        <end position="178"/>
    </location>
</feature>
<dbReference type="InterPro" id="IPR006512">
    <property type="entry name" value="YidE_YbjL"/>
</dbReference>
<evidence type="ECO:0000313" key="10">
    <source>
        <dbReference type="EMBL" id="MEC5386568.1"/>
    </source>
</evidence>
<dbReference type="PANTHER" id="PTHR30445">
    <property type="entry name" value="K(+)_H(+) ANTIPORTER SUBUNIT KHTT"/>
    <property type="match status" value="1"/>
</dbReference>
<feature type="transmembrane region" description="Helical" evidence="8">
    <location>
        <begin position="506"/>
        <end position="524"/>
    </location>
</feature>
<keyword evidence="7 8" id="KW-0472">Membrane</keyword>
<evidence type="ECO:0000256" key="6">
    <source>
        <dbReference type="ARBA" id="ARBA00022989"/>
    </source>
</evidence>
<sequence>MWTWFVELLKGHPDMALFLTLGLGFLIGKLRIGTFTLGSVTGVLIIGVLVGQTGVKISSDLKTVFFLLFLFAIGYKTGPQFFRGLKSSGLPQLALTTILCVTGLGASYAAAKILGFDAGTAAGLVAGAMTESATVGTATDAINHLPLDPAARELLLSNVAVAFAVTYFLGVVTVVVFLSKVGPKLMGVDLASACAELEREMGVINEEEGVTSAYHTVSMRAYRLPATFESKTVAELEALFAPRRVFIERVRRGKELLQAEPALMLQAGDGVAVSGRRDVLVAAAKTVEPEEIEDRELLDIPMLTLDVLVTQKAVIGKTIREARANTAIRSVFVPKIVRAGEELPLTLNTAIERGDVVTLSGSKDNVERVAARMGFADRPGSTTDVVPVMIALFLGSVIGIPAIAIGKLDIGLSQSVGVLLGGILFGWLRSVRPQLGQVPEAALWIFDSLGLTVFLAATGIMAGPDFVRGLKESGVSLVIAGILCAMLPHLVAILIGRYVMKMHPGVLLGVCAGAGTSAPGLAAVQEAARSKIPTLGYGASYAIGNVFLALWGSVMVLLTAG</sequence>
<evidence type="ECO:0000256" key="3">
    <source>
        <dbReference type="ARBA" id="ARBA00022448"/>
    </source>
</evidence>
<reference evidence="10 11" key="1">
    <citation type="submission" date="2024-01" db="EMBL/GenBank/DDBJ databases">
        <title>Uliginosibacterium soil sp. nov.</title>
        <authorList>
            <person name="Lv Y."/>
        </authorList>
    </citation>
    <scope>NUCLEOTIDE SEQUENCE [LARGE SCALE GENOMIC DNA]</scope>
    <source>
        <strain evidence="10 11">H3</strain>
    </source>
</reference>
<feature type="domain" description="RCK C-terminal" evidence="9">
    <location>
        <begin position="290"/>
        <end position="375"/>
    </location>
</feature>
<comment type="caution">
    <text evidence="10">The sequence shown here is derived from an EMBL/GenBank/DDBJ whole genome shotgun (WGS) entry which is preliminary data.</text>
</comment>
<evidence type="ECO:0000256" key="8">
    <source>
        <dbReference type="SAM" id="Phobius"/>
    </source>
</evidence>
<dbReference type="InterPro" id="IPR036721">
    <property type="entry name" value="RCK_C_sf"/>
</dbReference>
<feature type="transmembrane region" description="Helical" evidence="8">
    <location>
        <begin position="474"/>
        <end position="494"/>
    </location>
</feature>
<dbReference type="InterPro" id="IPR006037">
    <property type="entry name" value="RCK_C"/>
</dbReference>
<accession>A0ABU6K3U2</accession>
<dbReference type="EMBL" id="JAYXHS010000002">
    <property type="protein sequence ID" value="MEC5386568.1"/>
    <property type="molecule type" value="Genomic_DNA"/>
</dbReference>
<protein>
    <submittedName>
        <fullName evidence="10">Aspartate-alanine antiporter</fullName>
    </submittedName>
</protein>
<dbReference type="InterPro" id="IPR050144">
    <property type="entry name" value="AAE_transporter"/>
</dbReference>
<evidence type="ECO:0000256" key="4">
    <source>
        <dbReference type="ARBA" id="ARBA00022475"/>
    </source>
</evidence>